<dbReference type="PANTHER" id="PTHR43712:SF5">
    <property type="entry name" value="O-METHYLTRANSFERASE ASQN-RELATED"/>
    <property type="match status" value="1"/>
</dbReference>
<dbReference type="OrthoDB" id="1606438at2759"/>
<keyword evidence="3" id="KW-0949">S-adenosyl-L-methionine</keyword>
<dbReference type="InParanoid" id="A0A0C3D8V3"/>
<evidence type="ECO:0000259" key="4">
    <source>
        <dbReference type="Pfam" id="PF00891"/>
    </source>
</evidence>
<accession>A0A0C3D8V3</accession>
<name>A0A0C3D8V3_OIDMZ</name>
<protein>
    <recommendedName>
        <fullName evidence="4">O-methyltransferase C-terminal domain-containing protein</fullName>
    </recommendedName>
</protein>
<evidence type="ECO:0000313" key="5">
    <source>
        <dbReference type="EMBL" id="KIM98357.1"/>
    </source>
</evidence>
<evidence type="ECO:0000256" key="3">
    <source>
        <dbReference type="ARBA" id="ARBA00022691"/>
    </source>
</evidence>
<keyword evidence="1" id="KW-0489">Methyltransferase</keyword>
<dbReference type="InterPro" id="IPR001077">
    <property type="entry name" value="COMT_C"/>
</dbReference>
<dbReference type="InterPro" id="IPR036390">
    <property type="entry name" value="WH_DNA-bd_sf"/>
</dbReference>
<reference evidence="5 6" key="1">
    <citation type="submission" date="2014-04" db="EMBL/GenBank/DDBJ databases">
        <authorList>
            <consortium name="DOE Joint Genome Institute"/>
            <person name="Kuo A."/>
            <person name="Martino E."/>
            <person name="Perotto S."/>
            <person name="Kohler A."/>
            <person name="Nagy L.G."/>
            <person name="Floudas D."/>
            <person name="Copeland A."/>
            <person name="Barry K.W."/>
            <person name="Cichocki N."/>
            <person name="Veneault-Fourrey C."/>
            <person name="LaButti K."/>
            <person name="Lindquist E.A."/>
            <person name="Lipzen A."/>
            <person name="Lundell T."/>
            <person name="Morin E."/>
            <person name="Murat C."/>
            <person name="Sun H."/>
            <person name="Tunlid A."/>
            <person name="Henrissat B."/>
            <person name="Grigoriev I.V."/>
            <person name="Hibbett D.S."/>
            <person name="Martin F."/>
            <person name="Nordberg H.P."/>
            <person name="Cantor M.N."/>
            <person name="Hua S.X."/>
        </authorList>
    </citation>
    <scope>NUCLEOTIDE SEQUENCE [LARGE SCALE GENOMIC DNA]</scope>
    <source>
        <strain evidence="5 6">Zn</strain>
    </source>
</reference>
<dbReference type="SUPFAM" id="SSF53335">
    <property type="entry name" value="S-adenosyl-L-methionine-dependent methyltransferases"/>
    <property type="match status" value="1"/>
</dbReference>
<dbReference type="EMBL" id="KN832880">
    <property type="protein sequence ID" value="KIM98357.1"/>
    <property type="molecule type" value="Genomic_DNA"/>
</dbReference>
<evidence type="ECO:0000256" key="2">
    <source>
        <dbReference type="ARBA" id="ARBA00022679"/>
    </source>
</evidence>
<dbReference type="PROSITE" id="PS51683">
    <property type="entry name" value="SAM_OMT_II"/>
    <property type="match status" value="1"/>
</dbReference>
<dbReference type="Gene3D" id="1.10.10.10">
    <property type="entry name" value="Winged helix-like DNA-binding domain superfamily/Winged helix DNA-binding domain"/>
    <property type="match status" value="1"/>
</dbReference>
<dbReference type="GO" id="GO:0008171">
    <property type="term" value="F:O-methyltransferase activity"/>
    <property type="evidence" value="ECO:0007669"/>
    <property type="project" value="InterPro"/>
</dbReference>
<keyword evidence="6" id="KW-1185">Reference proteome</keyword>
<dbReference type="AlphaFoldDB" id="A0A0C3D8V3"/>
<feature type="domain" description="O-methyltransferase C-terminal" evidence="4">
    <location>
        <begin position="217"/>
        <end position="399"/>
    </location>
</feature>
<dbReference type="Proteomes" id="UP000054321">
    <property type="component" value="Unassembled WGS sequence"/>
</dbReference>
<gene>
    <name evidence="5" type="ORF">OIDMADRAFT_31160</name>
</gene>
<keyword evidence="2" id="KW-0808">Transferase</keyword>
<dbReference type="Pfam" id="PF00891">
    <property type="entry name" value="Methyltransf_2"/>
    <property type="match status" value="1"/>
</dbReference>
<evidence type="ECO:0000256" key="1">
    <source>
        <dbReference type="ARBA" id="ARBA00022603"/>
    </source>
</evidence>
<dbReference type="InterPro" id="IPR029063">
    <property type="entry name" value="SAM-dependent_MTases_sf"/>
</dbReference>
<evidence type="ECO:0000313" key="6">
    <source>
        <dbReference type="Proteomes" id="UP000054321"/>
    </source>
</evidence>
<dbReference type="InterPro" id="IPR036388">
    <property type="entry name" value="WH-like_DNA-bd_sf"/>
</dbReference>
<proteinExistence type="predicted"/>
<sequence>MTPPSLDEIATAIKANIDIVTNYLKTRDGPDPSFVSVDGSGGFDFPDGSEHAELQQAREKLMYNSSQLHDLMAGPSWMMTMFPLQALYDLAALHTVEYFDIVNLVPLVGTISSLELASKARVSSQRLVSTLRYLIHRRIFAEPIPGRFAHSPMSLLLRRPDCHGWVSHFVLEGTKCISAMRMQYDRFGGEDMDSFHSTVNVAHENYIDPPMMIQASGEEQAAKFSQAMRWFSAFGAVHDQHLVDGFPWEEFGGATVVDAAGGNGHFSFALARKYPQLGPFIIQDLADQITVAERPVDLAGRVEFQEFDLFQKNPVLADLYLLRFILHDFDDNSCVQILRNLVLAMNDGGSIVVLEGVLAADQGRSSADRLLGALNMSMMTDLNGAERSLEDWVKLFTRADPRLELHRVVSPPRSMLSLMELRFKI</sequence>
<dbReference type="HOGENOM" id="CLU_005533_1_4_1"/>
<dbReference type="InterPro" id="IPR016461">
    <property type="entry name" value="COMT-like"/>
</dbReference>
<organism evidence="5 6">
    <name type="scientific">Oidiodendron maius (strain Zn)</name>
    <dbReference type="NCBI Taxonomy" id="913774"/>
    <lineage>
        <taxon>Eukaryota</taxon>
        <taxon>Fungi</taxon>
        <taxon>Dikarya</taxon>
        <taxon>Ascomycota</taxon>
        <taxon>Pezizomycotina</taxon>
        <taxon>Leotiomycetes</taxon>
        <taxon>Leotiomycetes incertae sedis</taxon>
        <taxon>Myxotrichaceae</taxon>
        <taxon>Oidiodendron</taxon>
    </lineage>
</organism>
<dbReference type="Gene3D" id="3.40.50.150">
    <property type="entry name" value="Vaccinia Virus protein VP39"/>
    <property type="match status" value="1"/>
</dbReference>
<dbReference type="SUPFAM" id="SSF46785">
    <property type="entry name" value="Winged helix' DNA-binding domain"/>
    <property type="match status" value="1"/>
</dbReference>
<reference evidence="6" key="2">
    <citation type="submission" date="2015-01" db="EMBL/GenBank/DDBJ databases">
        <title>Evolutionary Origins and Diversification of the Mycorrhizal Mutualists.</title>
        <authorList>
            <consortium name="DOE Joint Genome Institute"/>
            <consortium name="Mycorrhizal Genomics Consortium"/>
            <person name="Kohler A."/>
            <person name="Kuo A."/>
            <person name="Nagy L.G."/>
            <person name="Floudas D."/>
            <person name="Copeland A."/>
            <person name="Barry K.W."/>
            <person name="Cichocki N."/>
            <person name="Veneault-Fourrey C."/>
            <person name="LaButti K."/>
            <person name="Lindquist E.A."/>
            <person name="Lipzen A."/>
            <person name="Lundell T."/>
            <person name="Morin E."/>
            <person name="Murat C."/>
            <person name="Riley R."/>
            <person name="Ohm R."/>
            <person name="Sun H."/>
            <person name="Tunlid A."/>
            <person name="Henrissat B."/>
            <person name="Grigoriev I.V."/>
            <person name="Hibbett D.S."/>
            <person name="Martin F."/>
        </authorList>
    </citation>
    <scope>NUCLEOTIDE SEQUENCE [LARGE SCALE GENOMIC DNA]</scope>
    <source>
        <strain evidence="6">Zn</strain>
    </source>
</reference>
<dbReference type="GO" id="GO:0032259">
    <property type="term" value="P:methylation"/>
    <property type="evidence" value="ECO:0007669"/>
    <property type="project" value="UniProtKB-KW"/>
</dbReference>
<dbReference type="PANTHER" id="PTHR43712">
    <property type="entry name" value="PUTATIVE (AFU_ORTHOLOGUE AFUA_4G14580)-RELATED"/>
    <property type="match status" value="1"/>
</dbReference>